<name>A0A1I1TKJ3_9LACO</name>
<evidence type="ECO:0000313" key="3">
    <source>
        <dbReference type="EMBL" id="SFD59074.1"/>
    </source>
</evidence>
<keyword evidence="3" id="KW-0548">Nucleotidyltransferase</keyword>
<dbReference type="InterPro" id="IPR012361">
    <property type="entry name" value="GalT_short"/>
</dbReference>
<dbReference type="InterPro" id="IPR049285">
    <property type="entry name" value="DUF4931_C"/>
</dbReference>
<dbReference type="EMBL" id="FOMN01000010">
    <property type="protein sequence ID" value="SFD59074.1"/>
    <property type="molecule type" value="Genomic_DNA"/>
</dbReference>
<accession>A0A1I1TKJ3</accession>
<dbReference type="RefSeq" id="WP_090093926.1">
    <property type="nucleotide sequence ID" value="NZ_CBCRVU010000004.1"/>
</dbReference>
<dbReference type="InterPro" id="IPR046322">
    <property type="entry name" value="DUF4931"/>
</dbReference>
<dbReference type="Gene3D" id="3.30.428.10">
    <property type="entry name" value="HIT-like"/>
    <property type="match status" value="1"/>
</dbReference>
<dbReference type="Pfam" id="PF20956">
    <property type="entry name" value="DUF4931_C"/>
    <property type="match status" value="1"/>
</dbReference>
<evidence type="ECO:0000313" key="4">
    <source>
        <dbReference type="Proteomes" id="UP000199599"/>
    </source>
</evidence>
<protein>
    <submittedName>
        <fullName evidence="3">Galactose-1-phosphate uridylyltransferase</fullName>
    </submittedName>
</protein>
<evidence type="ECO:0000259" key="2">
    <source>
        <dbReference type="Pfam" id="PF20956"/>
    </source>
</evidence>
<dbReference type="AlphaFoldDB" id="A0A1I1TKJ3"/>
<dbReference type="GO" id="GO:0016779">
    <property type="term" value="F:nucleotidyltransferase activity"/>
    <property type="evidence" value="ECO:0007669"/>
    <property type="project" value="UniProtKB-KW"/>
</dbReference>
<reference evidence="4" key="1">
    <citation type="submission" date="2016-10" db="EMBL/GenBank/DDBJ databases">
        <authorList>
            <person name="Varghese N."/>
            <person name="Submissions S."/>
        </authorList>
    </citation>
    <scope>NUCLEOTIDE SEQUENCE [LARGE SCALE GENOMIC DNA]</scope>
    <source>
        <strain evidence="4">R-53102</strain>
    </source>
</reference>
<dbReference type="PIRSF" id="PIRSF031505">
    <property type="entry name" value="GalT_short"/>
    <property type="match status" value="1"/>
</dbReference>
<dbReference type="SUPFAM" id="SSF54197">
    <property type="entry name" value="HIT-like"/>
    <property type="match status" value="1"/>
</dbReference>
<dbReference type="Proteomes" id="UP000199599">
    <property type="component" value="Unassembled WGS sequence"/>
</dbReference>
<feature type="domain" description="DUF4931" evidence="1">
    <location>
        <begin position="11"/>
        <end position="132"/>
    </location>
</feature>
<evidence type="ECO:0000259" key="1">
    <source>
        <dbReference type="Pfam" id="PF16285"/>
    </source>
</evidence>
<feature type="domain" description="DUF4931" evidence="2">
    <location>
        <begin position="139"/>
        <end position="248"/>
    </location>
</feature>
<dbReference type="STRING" id="1505723.SAMN04487792_1487"/>
<keyword evidence="3" id="KW-0808">Transferase</keyword>
<proteinExistence type="predicted"/>
<dbReference type="Pfam" id="PF16285">
    <property type="entry name" value="DUF4931_N"/>
    <property type="match status" value="1"/>
</dbReference>
<organism evidence="3 4">
    <name type="scientific">Lactobacillus bombicola</name>
    <dbReference type="NCBI Taxonomy" id="1505723"/>
    <lineage>
        <taxon>Bacteria</taxon>
        <taxon>Bacillati</taxon>
        <taxon>Bacillota</taxon>
        <taxon>Bacilli</taxon>
        <taxon>Lactobacillales</taxon>
        <taxon>Lactobacillaceae</taxon>
        <taxon>Lactobacillus</taxon>
    </lineage>
</organism>
<gene>
    <name evidence="3" type="ORF">SAMN04487792_1487</name>
</gene>
<sequence length="263" mass="30069">MKDTEPLVFDFKLAQGKPNSYKTTVINDSCPFCQVDNLKDIYVQKGEMIWLHNKFPTLQDTTQTIIIESGDHCGDITTYSYKYNRKLLNFALECFRDMNKQQFSSVLWYKNFGPAAGGSLVHPHMQIVGLKHKNGYKYISASNFSGISLFASSHVEVNIATQPVQGYIEININLLSLAAIDLWADWIQIAAKYLLTELANGRCKSYNLFFYPRNDNGICAKLIPRFVTSPYFVGYKLSQVDDNEKLTEEAAKLKNFFIRNRSH</sequence>
<dbReference type="InterPro" id="IPR036265">
    <property type="entry name" value="HIT-like_sf"/>
</dbReference>